<protein>
    <submittedName>
        <fullName evidence="1">Non-ribosomal peptide synthetase module</fullName>
    </submittedName>
</protein>
<dbReference type="Proteomes" id="UP001595755">
    <property type="component" value="Unassembled WGS sequence"/>
</dbReference>
<organism evidence="1 2">
    <name type="scientific">Cohnella boryungensis</name>
    <dbReference type="NCBI Taxonomy" id="768479"/>
    <lineage>
        <taxon>Bacteria</taxon>
        <taxon>Bacillati</taxon>
        <taxon>Bacillota</taxon>
        <taxon>Bacilli</taxon>
        <taxon>Bacillales</taxon>
        <taxon>Paenibacillaceae</taxon>
        <taxon>Cohnella</taxon>
    </lineage>
</organism>
<reference evidence="2" key="1">
    <citation type="journal article" date="2019" name="Int. J. Syst. Evol. Microbiol.">
        <title>The Global Catalogue of Microorganisms (GCM) 10K type strain sequencing project: providing services to taxonomists for standard genome sequencing and annotation.</title>
        <authorList>
            <consortium name="The Broad Institute Genomics Platform"/>
            <consortium name="The Broad Institute Genome Sequencing Center for Infectious Disease"/>
            <person name="Wu L."/>
            <person name="Ma J."/>
        </authorList>
    </citation>
    <scope>NUCLEOTIDE SEQUENCE [LARGE SCALE GENOMIC DNA]</scope>
    <source>
        <strain evidence="2">CGMCC 4.1641</strain>
    </source>
</reference>
<dbReference type="EMBL" id="JBHSED010000058">
    <property type="protein sequence ID" value="MFC4306132.1"/>
    <property type="molecule type" value="Genomic_DNA"/>
</dbReference>
<proteinExistence type="predicted"/>
<name>A0ABV8SGZ5_9BACL</name>
<dbReference type="RefSeq" id="WP_204601792.1">
    <property type="nucleotide sequence ID" value="NZ_JBHSED010000058.1"/>
</dbReference>
<accession>A0ABV8SGZ5</accession>
<sequence>MAQRVATEYVNASLSLTEAEMPTLISICELQQLRLQVFVLDNGNQEVVLEDDVGKESIRLTFERANGGFHCALTCRVVHPRLTNALRKLVASFKGDAVVNRIYQGFTMIYHYIQGQVACIVESKGATLRTVFEHRDTAGGLESLFQLSSVEEEISRVRGSVNELLDLRNQTKEPGLIKEIDEGLKSHSRLLFTLEA</sequence>
<comment type="caution">
    <text evidence="1">The sequence shown here is derived from an EMBL/GenBank/DDBJ whole genome shotgun (WGS) entry which is preliminary data.</text>
</comment>
<evidence type="ECO:0000313" key="1">
    <source>
        <dbReference type="EMBL" id="MFC4306132.1"/>
    </source>
</evidence>
<keyword evidence="2" id="KW-1185">Reference proteome</keyword>
<gene>
    <name evidence="1" type="ORF">ACFO1S_22125</name>
</gene>
<evidence type="ECO:0000313" key="2">
    <source>
        <dbReference type="Proteomes" id="UP001595755"/>
    </source>
</evidence>